<evidence type="ECO:0000256" key="3">
    <source>
        <dbReference type="ARBA" id="ARBA00016672"/>
    </source>
</evidence>
<dbReference type="Gene3D" id="1.20.1250.40">
    <property type="match status" value="1"/>
</dbReference>
<dbReference type="Proteomes" id="UP000473826">
    <property type="component" value="Unassembled WGS sequence"/>
</dbReference>
<gene>
    <name evidence="7" type="ORF">VHUM_01089</name>
</gene>
<accession>A0A7D8V3J2</accession>
<keyword evidence="6" id="KW-0539">Nucleus</keyword>
<evidence type="ECO:0000256" key="6">
    <source>
        <dbReference type="ARBA" id="ARBA00023242"/>
    </source>
</evidence>
<dbReference type="PANTHER" id="PTHR15561:SF0">
    <property type="entry name" value="DNA-DIRECTED RNA POLYMERASE III SUBUNIT RPC9"/>
    <property type="match status" value="1"/>
</dbReference>
<sequence length="169" mass="18750">MKVGVDPCRKLTHAQISNNPPQHLSNYEVLQHFLHLKEDNDYLQKAVADHAGRQVLRAHAQFPGAKNKYGDAVELPAVRHAEGDELAAEDDAARRGVAPELVWVQDEVIKYLCADYNVTSRQTAHGVATLADQLQDYGFTKAELLQACNLAPQSQVGLYLVRLRRSGPN</sequence>
<evidence type="ECO:0000256" key="5">
    <source>
        <dbReference type="ARBA" id="ARBA00023163"/>
    </source>
</evidence>
<keyword evidence="4" id="KW-0240">DNA-directed RNA polymerase</keyword>
<proteinExistence type="inferred from homology"/>
<dbReference type="OrthoDB" id="1746530at2759"/>
<evidence type="ECO:0000256" key="2">
    <source>
        <dbReference type="ARBA" id="ARBA00006898"/>
    </source>
</evidence>
<comment type="similarity">
    <text evidence="2">Belongs to the eukaryotic RPC9 RNA polymerase subunit family.</text>
</comment>
<protein>
    <recommendedName>
        <fullName evidence="3">DNA-directed RNA polymerase III subunit RPC9</fullName>
    </recommendedName>
</protein>
<dbReference type="PANTHER" id="PTHR15561">
    <property type="entry name" value="CALCITONIN GENE-RELATED PEPTIDE-RECEPTOR COMPONENT PROTEIN"/>
    <property type="match status" value="1"/>
</dbReference>
<dbReference type="InterPro" id="IPR038324">
    <property type="entry name" value="Rpb4/RPC9_sf"/>
</dbReference>
<keyword evidence="5" id="KW-0804">Transcription</keyword>
<dbReference type="InterPro" id="IPR005574">
    <property type="entry name" value="Rpb4/RPC9"/>
</dbReference>
<name>A0A7D8V3J2_VANHU</name>
<dbReference type="InterPro" id="IPR010997">
    <property type="entry name" value="HRDC-like_sf"/>
</dbReference>
<evidence type="ECO:0000256" key="1">
    <source>
        <dbReference type="ARBA" id="ARBA00004123"/>
    </source>
</evidence>
<dbReference type="EMBL" id="QKWK01000002">
    <property type="protein sequence ID" value="TXT13722.1"/>
    <property type="molecule type" value="Genomic_DNA"/>
</dbReference>
<dbReference type="GO" id="GO:0006384">
    <property type="term" value="P:transcription initiation at RNA polymerase III promoter"/>
    <property type="evidence" value="ECO:0007669"/>
    <property type="project" value="InterPro"/>
</dbReference>
<evidence type="ECO:0000313" key="8">
    <source>
        <dbReference type="Proteomes" id="UP000473826"/>
    </source>
</evidence>
<dbReference type="SUPFAM" id="SSF47819">
    <property type="entry name" value="HRDC-like"/>
    <property type="match status" value="1"/>
</dbReference>
<reference evidence="7 8" key="1">
    <citation type="journal article" date="2019" name="PLoS Genet.">
        <title>Convergent evolution of linked mating-type loci in basidiomycete fungi.</title>
        <authorList>
            <person name="Sun S."/>
            <person name="Coelho M.A."/>
            <person name="Heitman J."/>
            <person name="Nowrousian M."/>
        </authorList>
    </citation>
    <scope>NUCLEOTIDE SEQUENCE [LARGE SCALE GENOMIC DNA]</scope>
    <source>
        <strain evidence="7 8">CBS 4282</strain>
    </source>
</reference>
<dbReference type="InterPro" id="IPR038846">
    <property type="entry name" value="RPC9"/>
</dbReference>
<organism evidence="7 8">
    <name type="scientific">Vanrija humicola</name>
    <name type="common">Yeast</name>
    <name type="synonym">Cryptococcus humicola</name>
    <dbReference type="NCBI Taxonomy" id="5417"/>
    <lineage>
        <taxon>Eukaryota</taxon>
        <taxon>Fungi</taxon>
        <taxon>Dikarya</taxon>
        <taxon>Basidiomycota</taxon>
        <taxon>Agaricomycotina</taxon>
        <taxon>Tremellomycetes</taxon>
        <taxon>Trichosporonales</taxon>
        <taxon>Trichosporonaceae</taxon>
        <taxon>Vanrija</taxon>
    </lineage>
</organism>
<dbReference type="AlphaFoldDB" id="A0A7D8V3J2"/>
<evidence type="ECO:0000313" key="7">
    <source>
        <dbReference type="EMBL" id="TXT13722.1"/>
    </source>
</evidence>
<comment type="subcellular location">
    <subcellularLocation>
        <location evidence="1">Nucleus</location>
    </subcellularLocation>
</comment>
<dbReference type="Pfam" id="PF03874">
    <property type="entry name" value="RNA_pol_Rpb4"/>
    <property type="match status" value="1"/>
</dbReference>
<dbReference type="GO" id="GO:0000166">
    <property type="term" value="F:nucleotide binding"/>
    <property type="evidence" value="ECO:0007669"/>
    <property type="project" value="InterPro"/>
</dbReference>
<dbReference type="GO" id="GO:0005666">
    <property type="term" value="C:RNA polymerase III complex"/>
    <property type="evidence" value="ECO:0007669"/>
    <property type="project" value="InterPro"/>
</dbReference>
<evidence type="ECO:0000256" key="4">
    <source>
        <dbReference type="ARBA" id="ARBA00022478"/>
    </source>
</evidence>
<keyword evidence="8" id="KW-1185">Reference proteome</keyword>
<comment type="caution">
    <text evidence="7">The sequence shown here is derived from an EMBL/GenBank/DDBJ whole genome shotgun (WGS) entry which is preliminary data.</text>
</comment>